<dbReference type="AlphaFoldDB" id="A0A432JI76"/>
<sequence>MAEAPSHAYLSHSGHFGMVNSEPGYQNLVRFLFGDTRVTGRLVVERLPLPPSGAVGAGGTEKRSRRLPLRNAR</sequence>
<gene>
    <name evidence="2" type="ORF">DSL92_07265</name>
</gene>
<name>A0A432JI76_9GAMM</name>
<evidence type="ECO:0000256" key="1">
    <source>
        <dbReference type="SAM" id="MobiDB-lite"/>
    </source>
</evidence>
<comment type="caution">
    <text evidence="2">The sequence shown here is derived from an EMBL/GenBank/DDBJ whole genome shotgun (WGS) entry which is preliminary data.</text>
</comment>
<organism evidence="2">
    <name type="scientific">Billgrantia gudaonensis</name>
    <dbReference type="NCBI Taxonomy" id="376427"/>
    <lineage>
        <taxon>Bacteria</taxon>
        <taxon>Pseudomonadati</taxon>
        <taxon>Pseudomonadota</taxon>
        <taxon>Gammaproteobacteria</taxon>
        <taxon>Oceanospirillales</taxon>
        <taxon>Halomonadaceae</taxon>
        <taxon>Billgrantia</taxon>
    </lineage>
</organism>
<feature type="region of interest" description="Disordered" evidence="1">
    <location>
        <begin position="49"/>
        <end position="73"/>
    </location>
</feature>
<accession>A0A432JI76</accession>
<protein>
    <submittedName>
        <fullName evidence="2">Uncharacterized protein</fullName>
    </submittedName>
</protein>
<evidence type="ECO:0000313" key="2">
    <source>
        <dbReference type="EMBL" id="RUA22189.1"/>
    </source>
</evidence>
<proteinExistence type="predicted"/>
<dbReference type="EMBL" id="RXHI01000022">
    <property type="protein sequence ID" value="RUA22189.1"/>
    <property type="molecule type" value="Genomic_DNA"/>
</dbReference>
<reference evidence="2" key="1">
    <citation type="submission" date="2018-12" db="EMBL/GenBank/DDBJ databases">
        <authorList>
            <person name="Jadhav K."/>
            <person name="Kushwaha B."/>
            <person name="Jadhav I."/>
        </authorList>
    </citation>
    <scope>NUCLEOTIDE SEQUENCE [LARGE SCALE GENOMIC DNA]</scope>
    <source>
        <strain evidence="2">SBS 10</strain>
    </source>
</reference>
<feature type="compositionally biased region" description="Basic residues" evidence="1">
    <location>
        <begin position="63"/>
        <end position="73"/>
    </location>
</feature>